<proteinExistence type="predicted"/>
<reference evidence="4 5" key="1">
    <citation type="journal article" date="2014" name="Int. J. Syst. Evol. Microbiol.">
        <title>Complete genome sequence of Corynebacterium casei LMG S-19264T (=DSM 44701T), isolated from a smear-ripened cheese.</title>
        <authorList>
            <consortium name="US DOE Joint Genome Institute (JGI-PGF)"/>
            <person name="Walter F."/>
            <person name="Albersmeier A."/>
            <person name="Kalinowski J."/>
            <person name="Ruckert C."/>
        </authorList>
    </citation>
    <scope>NUCLEOTIDE SEQUENCE [LARGE SCALE GENOMIC DNA]</scope>
    <source>
        <strain evidence="4 5">JCM 4677</strain>
    </source>
</reference>
<evidence type="ECO:0000313" key="4">
    <source>
        <dbReference type="EMBL" id="BCL27213.1"/>
    </source>
</evidence>
<organism evidence="4 5">
    <name type="scientific">Streptomyces aurantiacus</name>
    <dbReference type="NCBI Taxonomy" id="47760"/>
    <lineage>
        <taxon>Bacteria</taxon>
        <taxon>Bacillati</taxon>
        <taxon>Actinomycetota</taxon>
        <taxon>Actinomycetes</taxon>
        <taxon>Kitasatosporales</taxon>
        <taxon>Streptomycetaceae</taxon>
        <taxon>Streptomyces</taxon>
        <taxon>Streptomyces aurantiacus group</taxon>
    </lineage>
</organism>
<dbReference type="EMBL" id="AP023440">
    <property type="protein sequence ID" value="BCL27213.1"/>
    <property type="molecule type" value="Genomic_DNA"/>
</dbReference>
<feature type="domain" description="Peptidoglycan binding-like" evidence="3">
    <location>
        <begin position="154"/>
        <end position="190"/>
    </location>
</feature>
<dbReference type="GO" id="GO:0015562">
    <property type="term" value="F:efflux transmembrane transporter activity"/>
    <property type="evidence" value="ECO:0007669"/>
    <property type="project" value="TreeGrafter"/>
</dbReference>
<dbReference type="InterPro" id="IPR036365">
    <property type="entry name" value="PGBD-like_sf"/>
</dbReference>
<keyword evidence="2" id="KW-1133">Transmembrane helix</keyword>
<dbReference type="RefSeq" id="WP_245702369.1">
    <property type="nucleotide sequence ID" value="NZ_AP023440.1"/>
</dbReference>
<dbReference type="InterPro" id="IPR036366">
    <property type="entry name" value="PGBDSf"/>
</dbReference>
<dbReference type="KEGG" id="sgm:GCM10017557_20720"/>
<dbReference type="SUPFAM" id="SSF47090">
    <property type="entry name" value="PGBD-like"/>
    <property type="match status" value="1"/>
</dbReference>
<keyword evidence="2" id="KW-0812">Transmembrane</keyword>
<dbReference type="PANTHER" id="PTHR30469">
    <property type="entry name" value="MULTIDRUG RESISTANCE PROTEIN MDTA"/>
    <property type="match status" value="1"/>
</dbReference>
<evidence type="ECO:0000256" key="1">
    <source>
        <dbReference type="SAM" id="MobiDB-lite"/>
    </source>
</evidence>
<name>A0A7G1NV32_9ACTN</name>
<dbReference type="GO" id="GO:1990281">
    <property type="term" value="C:efflux pump complex"/>
    <property type="evidence" value="ECO:0007669"/>
    <property type="project" value="TreeGrafter"/>
</dbReference>
<dbReference type="Proteomes" id="UP000516444">
    <property type="component" value="Chromosome"/>
</dbReference>
<feature type="region of interest" description="Disordered" evidence="1">
    <location>
        <begin position="1"/>
        <end position="22"/>
    </location>
</feature>
<dbReference type="Gene3D" id="2.40.420.20">
    <property type="match status" value="1"/>
</dbReference>
<dbReference type="PANTHER" id="PTHR30469:SF15">
    <property type="entry name" value="HLYD FAMILY OF SECRETION PROTEINS"/>
    <property type="match status" value="1"/>
</dbReference>
<protein>
    <recommendedName>
        <fullName evidence="3">Peptidoglycan binding-like domain-containing protein</fullName>
    </recommendedName>
</protein>
<evidence type="ECO:0000259" key="3">
    <source>
        <dbReference type="Pfam" id="PF01471"/>
    </source>
</evidence>
<dbReference type="Pfam" id="PF01471">
    <property type="entry name" value="PG_binding_1"/>
    <property type="match status" value="1"/>
</dbReference>
<dbReference type="Gene3D" id="1.10.101.10">
    <property type="entry name" value="PGBD-like superfamily/PGBD"/>
    <property type="match status" value="1"/>
</dbReference>
<feature type="transmembrane region" description="Helical" evidence="2">
    <location>
        <begin position="29"/>
        <end position="51"/>
    </location>
</feature>
<gene>
    <name evidence="4" type="ORF">GCM10017557_20720</name>
</gene>
<evidence type="ECO:0000256" key="2">
    <source>
        <dbReference type="SAM" id="Phobius"/>
    </source>
</evidence>
<dbReference type="AlphaFoldDB" id="A0A7G1NV32"/>
<sequence>MFHEFTHPQTPESPSDRGEVPKLARRRRWVAAVAVGALLFTAAGLAASLVVKSPAQAAADSEAPPSDVLTAPVERRVLKDSVIIRGTVTATQSVEIAPAVAGPDGGTAVVTKLGLKAADTFEAGRVLLEISGRPVFALRGKLPVYRDLKPGSEGDDVKQLQRALRALGHSAGTDTSGVFGAGTKTALDSFYSSIGYDPLPALRGGKAALETAEDRVTAAGRAVEDAEGAEGAEEIRASAETPSGKPDKAVKRAKEDLAEAREDLAAIQAESGPMLPAGEVVFLDGFPARVDSVTARPGTKVTGPVMTVSAGALVVDSHLQQHQKELVHPRQKVEILSELTGITATATVRSVADTLDSVRQDDTAAGKDGDTPPGGQGYLMTVAPDKPLDAELAGQEVRLTVEAASTEGKALVVPVTAITSRADGKTVVTVLGTDRTPRAVEVRPGTTGDGFVQITPVAGGRLSEGDHVVTGIRATGEAAE</sequence>
<keyword evidence="5" id="KW-1185">Reference proteome</keyword>
<dbReference type="InterPro" id="IPR002477">
    <property type="entry name" value="Peptidoglycan-bd-like"/>
</dbReference>
<keyword evidence="2" id="KW-0472">Membrane</keyword>
<feature type="region of interest" description="Disordered" evidence="1">
    <location>
        <begin position="221"/>
        <end position="249"/>
    </location>
</feature>
<evidence type="ECO:0000313" key="5">
    <source>
        <dbReference type="Proteomes" id="UP000516444"/>
    </source>
</evidence>
<accession>A0A7G1NV32</accession>